<comment type="caution">
    <text evidence="1">The sequence shown here is derived from an EMBL/GenBank/DDBJ whole genome shotgun (WGS) entry which is preliminary data.</text>
</comment>
<proteinExistence type="predicted"/>
<accession>U2KLH2</accession>
<reference evidence="1 2" key="1">
    <citation type="submission" date="2013-06" db="EMBL/GenBank/DDBJ databases">
        <authorList>
            <person name="Weinstock G."/>
            <person name="Sodergren E."/>
            <person name="Lobos E.A."/>
            <person name="Fulton L."/>
            <person name="Fulton R."/>
            <person name="Courtney L."/>
            <person name="Fronick C."/>
            <person name="O'Laughlin M."/>
            <person name="Godfrey J."/>
            <person name="Wilson R.M."/>
            <person name="Miner T."/>
            <person name="Farmer C."/>
            <person name="Delehaunty K."/>
            <person name="Cordes M."/>
            <person name="Minx P."/>
            <person name="Tomlinson C."/>
            <person name="Chen J."/>
            <person name="Wollam A."/>
            <person name="Pepin K.H."/>
            <person name="Bhonagiri V."/>
            <person name="Zhang X."/>
            <person name="Warren W."/>
            <person name="Mitreva M."/>
            <person name="Mardis E.R."/>
            <person name="Wilson R.K."/>
        </authorList>
    </citation>
    <scope>NUCLEOTIDE SEQUENCE [LARGE SCALE GENOMIC DNA]</scope>
    <source>
        <strain evidence="1 2">W1703</strain>
    </source>
</reference>
<protein>
    <submittedName>
        <fullName evidence="1">Uncharacterized protein</fullName>
    </submittedName>
</protein>
<dbReference type="EMBL" id="AWVA01000023">
    <property type="protein sequence ID" value="ERJ78039.1"/>
    <property type="molecule type" value="Genomic_DNA"/>
</dbReference>
<evidence type="ECO:0000313" key="2">
    <source>
        <dbReference type="Proteomes" id="UP000016617"/>
    </source>
</evidence>
<organism evidence="1 2">
    <name type="scientific">Streptococcus sobrinus W1703</name>
    <dbReference type="NCBI Taxonomy" id="1227275"/>
    <lineage>
        <taxon>Bacteria</taxon>
        <taxon>Bacillati</taxon>
        <taxon>Bacillota</taxon>
        <taxon>Bacilli</taxon>
        <taxon>Lactobacillales</taxon>
        <taxon>Streptococcaceae</taxon>
        <taxon>Streptococcus</taxon>
    </lineage>
</organism>
<dbReference type="Proteomes" id="UP000016617">
    <property type="component" value="Unassembled WGS sequence"/>
</dbReference>
<evidence type="ECO:0000313" key="1">
    <source>
        <dbReference type="EMBL" id="ERJ78039.1"/>
    </source>
</evidence>
<name>U2KLH2_9STRE</name>
<dbReference type="AlphaFoldDB" id="U2KLH2"/>
<gene>
    <name evidence="1" type="ORF">HMPREF1557_00420</name>
</gene>
<dbReference type="HOGENOM" id="CLU_2920969_0_0_9"/>
<sequence length="61" mass="6534">MGSSNLVSLDLPIYVGKYSLKSLAVKVLVSGGSQSREIPLFNRNSLSEFGGKFIMKLGEVA</sequence>